<keyword evidence="2" id="KW-1185">Reference proteome</keyword>
<dbReference type="RefSeq" id="WP_006037588.1">
    <property type="nucleotide sequence ID" value="NZ_AEDD01000003.1"/>
</dbReference>
<evidence type="ECO:0000313" key="2">
    <source>
        <dbReference type="Proteomes" id="UP000005387"/>
    </source>
</evidence>
<dbReference type="STRING" id="717606.PaecuDRAFT_1577"/>
<dbReference type="eggNOG" id="ENOG5032UCZ">
    <property type="taxonomic scope" value="Bacteria"/>
</dbReference>
<accession>E0I7F3</accession>
<evidence type="ECO:0008006" key="3">
    <source>
        <dbReference type="Google" id="ProtNLM"/>
    </source>
</evidence>
<reference evidence="1 2" key="1">
    <citation type="submission" date="2010-07" db="EMBL/GenBank/DDBJ databases">
        <title>The draft genome of Paenibacillus curdlanolyticus YK9.</title>
        <authorList>
            <consortium name="US DOE Joint Genome Institute (JGI-PGF)"/>
            <person name="Lucas S."/>
            <person name="Copeland A."/>
            <person name="Lapidus A."/>
            <person name="Cheng J.-F."/>
            <person name="Bruce D."/>
            <person name="Goodwin L."/>
            <person name="Pitluck S."/>
            <person name="Land M.L."/>
            <person name="Hauser L."/>
            <person name="Chang Y.-J."/>
            <person name="Jeffries C."/>
            <person name="Anderson I.J."/>
            <person name="Johnson E."/>
            <person name="Loganathan U."/>
            <person name="Mulhopadhyay B."/>
            <person name="Kyrpides N."/>
            <person name="Woyke T.J."/>
        </authorList>
    </citation>
    <scope>NUCLEOTIDE SEQUENCE [LARGE SCALE GENOMIC DNA]</scope>
    <source>
        <strain evidence="1 2">YK9</strain>
    </source>
</reference>
<organism evidence="1 2">
    <name type="scientific">Paenibacillus curdlanolyticus YK9</name>
    <dbReference type="NCBI Taxonomy" id="717606"/>
    <lineage>
        <taxon>Bacteria</taxon>
        <taxon>Bacillati</taxon>
        <taxon>Bacillota</taxon>
        <taxon>Bacilli</taxon>
        <taxon>Bacillales</taxon>
        <taxon>Paenibacillaceae</taxon>
        <taxon>Paenibacillus</taxon>
    </lineage>
</organism>
<sequence length="325" mass="37274">MITVPSIPHDEAFNCTEEALRTLAAWLERNVMLMYASCWRFEYTASSAAPHLPKIGDRLQFDLPSSANYQLLRDHHGIDVLIYSEAPEQLAGRIVSQLKLGKPVALDIDGYWCPWITAYRKGHIDHGVCITGWSEEDASFIGVDSYYGQSEITLPHDHLLQGALNCYTYELQQPSTSFTAKAWLSRIAGEFHASGTLDALRRFGEELAHSFNFARESEGEPVYEQSRFYLQFDRYRRSRRKLAKVLAYLAHEVEGEVPALIRPALEAEQLFKHWNAMHKLFLKLFLSGRFDSPRTMLISEWNEIVRQEEEIYHMLAEQAIEASGI</sequence>
<name>E0I7F3_9BACL</name>
<dbReference type="AlphaFoldDB" id="E0I7F3"/>
<dbReference type="OrthoDB" id="2630463at2"/>
<evidence type="ECO:0000313" key="1">
    <source>
        <dbReference type="EMBL" id="EFM11969.1"/>
    </source>
</evidence>
<gene>
    <name evidence="1" type="ORF">PaecuDRAFT_1577</name>
</gene>
<protein>
    <recommendedName>
        <fullName evidence="3">Butirosin biosynthesis protein H N-terminal domain-containing protein</fullName>
    </recommendedName>
</protein>
<dbReference type="Proteomes" id="UP000005387">
    <property type="component" value="Unassembled WGS sequence"/>
</dbReference>
<proteinExistence type="predicted"/>
<dbReference type="EMBL" id="AEDD01000003">
    <property type="protein sequence ID" value="EFM11969.1"/>
    <property type="molecule type" value="Genomic_DNA"/>
</dbReference>